<dbReference type="Pfam" id="PF23840">
    <property type="entry name" value="Phage_tail_terminator"/>
    <property type="match status" value="1"/>
</dbReference>
<dbReference type="OrthoDB" id="7742971at2"/>
<dbReference type="RefSeq" id="WP_108828121.1">
    <property type="nucleotide sequence ID" value="NZ_OMOR01000001.1"/>
</dbReference>
<sequence length="143" mass="15322">MLVDDVITRLKQDVSDLQRVEGAAAFSAVVQSGQAPTRTPVAYVFSSGMRGGQAEASAGAFIQDVSENISVALMLRSSDRIGTKGIEPIDALKRSVIDALCGWMAPGRTDVFDLRSGKMLSFNAGLLTYALEFSTTDQLRIFS</sequence>
<name>A0A2R8BDH2_9RHOB</name>
<dbReference type="InterPro" id="IPR056912">
    <property type="entry name" value="Phage_JBD30_tail_term-like"/>
</dbReference>
<dbReference type="Proteomes" id="UP000244880">
    <property type="component" value="Unassembled WGS sequence"/>
</dbReference>
<protein>
    <submittedName>
        <fullName evidence="1">Uncharacterized protein</fullName>
    </submittedName>
</protein>
<organism evidence="1 2">
    <name type="scientific">Ascidiaceihabitans donghaensis</name>
    <dbReference type="NCBI Taxonomy" id="1510460"/>
    <lineage>
        <taxon>Bacteria</taxon>
        <taxon>Pseudomonadati</taxon>
        <taxon>Pseudomonadota</taxon>
        <taxon>Alphaproteobacteria</taxon>
        <taxon>Rhodobacterales</taxon>
        <taxon>Paracoccaceae</taxon>
        <taxon>Ascidiaceihabitans</taxon>
    </lineage>
</organism>
<dbReference type="AlphaFoldDB" id="A0A2R8BDH2"/>
<dbReference type="EMBL" id="OMOR01000001">
    <property type="protein sequence ID" value="SPH20989.1"/>
    <property type="molecule type" value="Genomic_DNA"/>
</dbReference>
<dbReference type="Gene3D" id="3.30.2000.10">
    <property type="entry name" value="Phage tail protein-like"/>
    <property type="match status" value="1"/>
</dbReference>
<keyword evidence="2" id="KW-1185">Reference proteome</keyword>
<dbReference type="InterPro" id="IPR038042">
    <property type="entry name" value="Gp37-like"/>
</dbReference>
<reference evidence="1 2" key="1">
    <citation type="submission" date="2018-03" db="EMBL/GenBank/DDBJ databases">
        <authorList>
            <person name="Keele B.F."/>
        </authorList>
    </citation>
    <scope>NUCLEOTIDE SEQUENCE [LARGE SCALE GENOMIC DNA]</scope>
    <source>
        <strain evidence="1 2">CECT 8599</strain>
    </source>
</reference>
<gene>
    <name evidence="1" type="ORF">ASD8599_01730</name>
</gene>
<evidence type="ECO:0000313" key="2">
    <source>
        <dbReference type="Proteomes" id="UP000244880"/>
    </source>
</evidence>
<evidence type="ECO:0000313" key="1">
    <source>
        <dbReference type="EMBL" id="SPH20989.1"/>
    </source>
</evidence>
<accession>A0A2R8BDH2</accession>
<proteinExistence type="predicted"/>